<keyword evidence="2" id="KW-0812">Transmembrane</keyword>
<reference evidence="3" key="1">
    <citation type="submission" date="2023-03" db="EMBL/GenBank/DDBJ databases">
        <title>Massive genome expansion in bonnet fungi (Mycena s.s.) driven by repeated elements and novel gene families across ecological guilds.</title>
        <authorList>
            <consortium name="Lawrence Berkeley National Laboratory"/>
            <person name="Harder C.B."/>
            <person name="Miyauchi S."/>
            <person name="Viragh M."/>
            <person name="Kuo A."/>
            <person name="Thoen E."/>
            <person name="Andreopoulos B."/>
            <person name="Lu D."/>
            <person name="Skrede I."/>
            <person name="Drula E."/>
            <person name="Henrissat B."/>
            <person name="Morin E."/>
            <person name="Kohler A."/>
            <person name="Barry K."/>
            <person name="LaButti K."/>
            <person name="Morin E."/>
            <person name="Salamov A."/>
            <person name="Lipzen A."/>
            <person name="Mereny Z."/>
            <person name="Hegedus B."/>
            <person name="Baldrian P."/>
            <person name="Stursova M."/>
            <person name="Weitz H."/>
            <person name="Taylor A."/>
            <person name="Grigoriev I.V."/>
            <person name="Nagy L.G."/>
            <person name="Martin F."/>
            <person name="Kauserud H."/>
        </authorList>
    </citation>
    <scope>NUCLEOTIDE SEQUENCE</scope>
    <source>
        <strain evidence="3">CBHHK002</strain>
    </source>
</reference>
<dbReference type="AlphaFoldDB" id="A0AAD7F7U3"/>
<evidence type="ECO:0000313" key="4">
    <source>
        <dbReference type="Proteomes" id="UP001218218"/>
    </source>
</evidence>
<feature type="transmembrane region" description="Helical" evidence="2">
    <location>
        <begin position="43"/>
        <end position="67"/>
    </location>
</feature>
<accession>A0AAD7F7U3</accession>
<dbReference type="EMBL" id="JARIHO010000001">
    <property type="protein sequence ID" value="KAJ7369070.1"/>
    <property type="molecule type" value="Genomic_DNA"/>
</dbReference>
<gene>
    <name evidence="3" type="ORF">DFH08DRAFT_796869</name>
</gene>
<organism evidence="3 4">
    <name type="scientific">Mycena albidolilacea</name>
    <dbReference type="NCBI Taxonomy" id="1033008"/>
    <lineage>
        <taxon>Eukaryota</taxon>
        <taxon>Fungi</taxon>
        <taxon>Dikarya</taxon>
        <taxon>Basidiomycota</taxon>
        <taxon>Agaricomycotina</taxon>
        <taxon>Agaricomycetes</taxon>
        <taxon>Agaricomycetidae</taxon>
        <taxon>Agaricales</taxon>
        <taxon>Marasmiineae</taxon>
        <taxon>Mycenaceae</taxon>
        <taxon>Mycena</taxon>
    </lineage>
</organism>
<comment type="caution">
    <text evidence="3">The sequence shown here is derived from an EMBL/GenBank/DDBJ whole genome shotgun (WGS) entry which is preliminary data.</text>
</comment>
<keyword evidence="2" id="KW-1133">Transmembrane helix</keyword>
<evidence type="ECO:0000313" key="3">
    <source>
        <dbReference type="EMBL" id="KAJ7369070.1"/>
    </source>
</evidence>
<keyword evidence="2" id="KW-0472">Membrane</keyword>
<evidence type="ECO:0000256" key="2">
    <source>
        <dbReference type="SAM" id="Phobius"/>
    </source>
</evidence>
<name>A0AAD7F7U3_9AGAR</name>
<dbReference type="Proteomes" id="UP001218218">
    <property type="component" value="Unassembled WGS sequence"/>
</dbReference>
<proteinExistence type="predicted"/>
<evidence type="ECO:0000256" key="1">
    <source>
        <dbReference type="SAM" id="MobiDB-lite"/>
    </source>
</evidence>
<keyword evidence="4" id="KW-1185">Reference proteome</keyword>
<feature type="region of interest" description="Disordered" evidence="1">
    <location>
        <begin position="100"/>
        <end position="119"/>
    </location>
</feature>
<protein>
    <submittedName>
        <fullName evidence="3">Uncharacterized protein</fullName>
    </submittedName>
</protein>
<sequence length="145" mass="15436">MAPLILFASRVIYTSDADGAASLAAPTLSPMTGTSDTLNSHHLPAWAAILVISVVACIVMLFIYLLCRQYRRRLPNSANSKPENPPVSLHLGDVVTKSAASSNETLVNGRGPTFTPLPPARRTVQFVENPVETPLPPIPSPPGAR</sequence>